<organism evidence="14 15">
    <name type="scientific">Chitinophaga rhizophila</name>
    <dbReference type="NCBI Taxonomy" id="2866212"/>
    <lineage>
        <taxon>Bacteria</taxon>
        <taxon>Pseudomonadati</taxon>
        <taxon>Bacteroidota</taxon>
        <taxon>Chitinophagia</taxon>
        <taxon>Chitinophagales</taxon>
        <taxon>Chitinophagaceae</taxon>
        <taxon>Chitinophaga</taxon>
    </lineage>
</organism>
<comment type="caution">
    <text evidence="14">The sequence shown here is derived from an EMBL/GenBank/DDBJ whole genome shotgun (WGS) entry which is preliminary data.</text>
</comment>
<dbReference type="RefSeq" id="WP_220249979.1">
    <property type="nucleotide sequence ID" value="NZ_JAICCF010000002.1"/>
</dbReference>
<evidence type="ECO:0000313" key="14">
    <source>
        <dbReference type="EMBL" id="MBW8684766.1"/>
    </source>
</evidence>
<evidence type="ECO:0000256" key="11">
    <source>
        <dbReference type="ARBA" id="ARBA00023667"/>
    </source>
</evidence>
<evidence type="ECO:0000256" key="4">
    <source>
        <dbReference type="ARBA" id="ARBA00022692"/>
    </source>
</evidence>
<dbReference type="Pfam" id="PF18927">
    <property type="entry name" value="CrtO"/>
    <property type="match status" value="1"/>
</dbReference>
<keyword evidence="15" id="KW-1185">Reference proteome</keyword>
<dbReference type="InterPro" id="IPR044021">
    <property type="entry name" value="CrtO"/>
</dbReference>
<comment type="subcellular location">
    <subcellularLocation>
        <location evidence="1">Cell membrane</location>
        <topology evidence="1">Single-pass membrane protein</topology>
    </subcellularLocation>
</comment>
<comment type="function">
    <text evidence="12">Catalyzes the acylation of glycosyl-4,4'-diaponeurosporenoate, i.e. the esterification of glucose at the C6'' position with the carboxyl group of the C(15) fatty acid 12-methyltetradecanoic acid, to yield staphyloxanthin. This is the last step in the biosynthesis of this orange pigment, present in most staphylococci strains.</text>
</comment>
<gene>
    <name evidence="14" type="ORF">K1Y79_10535</name>
</gene>
<feature type="transmembrane region" description="Helical" evidence="13">
    <location>
        <begin position="118"/>
        <end position="136"/>
    </location>
</feature>
<feature type="transmembrane region" description="Helical" evidence="13">
    <location>
        <begin position="30"/>
        <end position="48"/>
    </location>
</feature>
<reference evidence="14 15" key="1">
    <citation type="submission" date="2021-08" db="EMBL/GenBank/DDBJ databases">
        <title>The genome sequence of Chitinophaga sp. B61.</title>
        <authorList>
            <person name="Zhang X."/>
        </authorList>
    </citation>
    <scope>NUCLEOTIDE SEQUENCE [LARGE SCALE GENOMIC DNA]</scope>
    <source>
        <strain evidence="14 15">B61</strain>
    </source>
</reference>
<evidence type="ECO:0000256" key="13">
    <source>
        <dbReference type="SAM" id="Phobius"/>
    </source>
</evidence>
<evidence type="ECO:0000256" key="8">
    <source>
        <dbReference type="ARBA" id="ARBA00023315"/>
    </source>
</evidence>
<evidence type="ECO:0000256" key="3">
    <source>
        <dbReference type="ARBA" id="ARBA00022679"/>
    </source>
</evidence>
<keyword evidence="3" id="KW-0808">Transferase</keyword>
<evidence type="ECO:0000256" key="1">
    <source>
        <dbReference type="ARBA" id="ARBA00004162"/>
    </source>
</evidence>
<keyword evidence="8" id="KW-0012">Acyltransferase</keyword>
<evidence type="ECO:0000313" key="15">
    <source>
        <dbReference type="Proteomes" id="UP000812961"/>
    </source>
</evidence>
<accession>A0ABS7GBQ7</accession>
<evidence type="ECO:0000256" key="12">
    <source>
        <dbReference type="ARBA" id="ARBA00025324"/>
    </source>
</evidence>
<keyword evidence="5" id="KW-0732">Signal</keyword>
<comment type="pathway">
    <text evidence="9">Carotenoid biosynthesis; staphyloxanthin biosynthesis; staphyloxanthin from farnesyl diphosphate: step 5/5.</text>
</comment>
<dbReference type="EMBL" id="JAICCF010000002">
    <property type="protein sequence ID" value="MBW8684766.1"/>
    <property type="molecule type" value="Genomic_DNA"/>
</dbReference>
<keyword evidence="4 13" id="KW-0812">Transmembrane</keyword>
<protein>
    <recommendedName>
        <fullName evidence="11">Glycosyl-4,4'-diaponeurosporenoate acyltransferase</fullName>
    </recommendedName>
</protein>
<evidence type="ECO:0000256" key="10">
    <source>
        <dbReference type="ARBA" id="ARBA00023603"/>
    </source>
</evidence>
<comment type="similarity">
    <text evidence="10">Belongs to the acyltransferase CrtO family.</text>
</comment>
<keyword evidence="7 13" id="KW-0472">Membrane</keyword>
<keyword evidence="2" id="KW-1003">Cell membrane</keyword>
<sequence>MKRTVILILIPLVAVAALWALVRFIRMDSLSFAWVLNFLLMLLVMAFTETLRGPFTSPYYNAKQWERGGKVYEALGVNVFRKLLVLVGWEKLNKKSNPVEKGAEALAKLHNQTKKSELGHIIILFIVAGFNVFVAFRFGVLHSMWLLVLNILFNFYPIVLQRYNRPRIQRALSLSKRG</sequence>
<evidence type="ECO:0000256" key="7">
    <source>
        <dbReference type="ARBA" id="ARBA00023136"/>
    </source>
</evidence>
<evidence type="ECO:0000256" key="2">
    <source>
        <dbReference type="ARBA" id="ARBA00022475"/>
    </source>
</evidence>
<evidence type="ECO:0000256" key="9">
    <source>
        <dbReference type="ARBA" id="ARBA00023588"/>
    </source>
</evidence>
<evidence type="ECO:0000256" key="6">
    <source>
        <dbReference type="ARBA" id="ARBA00022989"/>
    </source>
</evidence>
<evidence type="ECO:0000256" key="5">
    <source>
        <dbReference type="ARBA" id="ARBA00022729"/>
    </source>
</evidence>
<name>A0ABS7GBQ7_9BACT</name>
<feature type="transmembrane region" description="Helical" evidence="13">
    <location>
        <begin position="142"/>
        <end position="160"/>
    </location>
</feature>
<keyword evidence="6 13" id="KW-1133">Transmembrane helix</keyword>
<proteinExistence type="inferred from homology"/>
<dbReference type="Proteomes" id="UP000812961">
    <property type="component" value="Unassembled WGS sequence"/>
</dbReference>